<accession>A0A1G7W929</accession>
<feature type="transmembrane region" description="Helical" evidence="1">
    <location>
        <begin position="38"/>
        <end position="59"/>
    </location>
</feature>
<dbReference type="AlphaFoldDB" id="A0A1G7W929"/>
<dbReference type="GO" id="GO:0003677">
    <property type="term" value="F:DNA binding"/>
    <property type="evidence" value="ECO:0007669"/>
    <property type="project" value="InterPro"/>
</dbReference>
<dbReference type="RefSeq" id="WP_091817125.1">
    <property type="nucleotide sequence ID" value="NZ_FNCQ01000007.1"/>
</dbReference>
<dbReference type="InterPro" id="IPR007492">
    <property type="entry name" value="LytTR_DNA-bd_dom"/>
</dbReference>
<evidence type="ECO:0000313" key="4">
    <source>
        <dbReference type="Proteomes" id="UP000198779"/>
    </source>
</evidence>
<evidence type="ECO:0000259" key="2">
    <source>
        <dbReference type="PROSITE" id="PS50930"/>
    </source>
</evidence>
<gene>
    <name evidence="3" type="ORF">SAMN04487901_10798</name>
</gene>
<dbReference type="InterPro" id="IPR046947">
    <property type="entry name" value="LytR-like"/>
</dbReference>
<sequence length="285" mass="33003">MKQERKETLTTRVISTTFVILTLAIFKPFGLEGQWQTYTHLLALWCVGVCVCMLTDIILKYIVKMPRSLKRGVSYIIRRNLWFQLINTVLVTIAICLYRHFVMSSHIEGNRLSMGNFFETLLIMAFCSFTIGLYWRFKYRSRYLAAELEETRQLNEQLSRVEREETVVERGDITLTGNTNESVTLQVANLLYIETVGNYVKVYHLCDGVVKNDLLRATSKQMEDELQACPMIVRCHRAFLVNLCQVEQIIAKTGSMQLLIKHSHEYIPVSRSNMAQIKEAIKSVQ</sequence>
<evidence type="ECO:0000313" key="3">
    <source>
        <dbReference type="EMBL" id="SDG68349.1"/>
    </source>
</evidence>
<dbReference type="Pfam" id="PF04397">
    <property type="entry name" value="LytTR"/>
    <property type="match status" value="1"/>
</dbReference>
<keyword evidence="4" id="KW-1185">Reference proteome</keyword>
<dbReference type="STRING" id="645274.SAMN04487901_10798"/>
<organism evidence="3 4">
    <name type="scientific">Prevotella communis</name>
    <dbReference type="NCBI Taxonomy" id="2913614"/>
    <lineage>
        <taxon>Bacteria</taxon>
        <taxon>Pseudomonadati</taxon>
        <taxon>Bacteroidota</taxon>
        <taxon>Bacteroidia</taxon>
        <taxon>Bacteroidales</taxon>
        <taxon>Prevotellaceae</taxon>
        <taxon>Prevotella</taxon>
    </lineage>
</organism>
<dbReference type="Gene3D" id="2.40.50.1020">
    <property type="entry name" value="LytTr DNA-binding domain"/>
    <property type="match status" value="1"/>
</dbReference>
<feature type="transmembrane region" description="Helical" evidence="1">
    <location>
        <begin position="9"/>
        <end position="26"/>
    </location>
</feature>
<dbReference type="Proteomes" id="UP000198779">
    <property type="component" value="Unassembled WGS sequence"/>
</dbReference>
<keyword evidence="1" id="KW-1133">Transmembrane helix</keyword>
<feature type="transmembrane region" description="Helical" evidence="1">
    <location>
        <begin position="113"/>
        <end position="135"/>
    </location>
</feature>
<reference evidence="4" key="1">
    <citation type="submission" date="2016-10" db="EMBL/GenBank/DDBJ databases">
        <authorList>
            <person name="Varghese N."/>
            <person name="Submissions S."/>
        </authorList>
    </citation>
    <scope>NUCLEOTIDE SEQUENCE [LARGE SCALE GENOMIC DNA]</scope>
    <source>
        <strain evidence="4">BP1-148</strain>
    </source>
</reference>
<dbReference type="PANTHER" id="PTHR37299:SF1">
    <property type="entry name" value="STAGE 0 SPORULATION PROTEIN A HOMOLOG"/>
    <property type="match status" value="1"/>
</dbReference>
<dbReference type="PROSITE" id="PS50930">
    <property type="entry name" value="HTH_LYTTR"/>
    <property type="match status" value="1"/>
</dbReference>
<feature type="transmembrane region" description="Helical" evidence="1">
    <location>
        <begin position="80"/>
        <end position="101"/>
    </location>
</feature>
<dbReference type="EMBL" id="FNCQ01000007">
    <property type="protein sequence ID" value="SDG68349.1"/>
    <property type="molecule type" value="Genomic_DNA"/>
</dbReference>
<dbReference type="PANTHER" id="PTHR37299">
    <property type="entry name" value="TRANSCRIPTIONAL REGULATOR-RELATED"/>
    <property type="match status" value="1"/>
</dbReference>
<keyword evidence="1" id="KW-0472">Membrane</keyword>
<name>A0A1G7W929_9BACT</name>
<proteinExistence type="predicted"/>
<protein>
    <submittedName>
        <fullName evidence="3">Transcriptional regulator, LytTR family</fullName>
    </submittedName>
</protein>
<dbReference type="SMART" id="SM00850">
    <property type="entry name" value="LytTR"/>
    <property type="match status" value="1"/>
</dbReference>
<feature type="domain" description="HTH LytTR-type" evidence="2">
    <location>
        <begin position="175"/>
        <end position="283"/>
    </location>
</feature>
<keyword evidence="1" id="KW-0812">Transmembrane</keyword>
<dbReference type="GO" id="GO:0000156">
    <property type="term" value="F:phosphorelay response regulator activity"/>
    <property type="evidence" value="ECO:0007669"/>
    <property type="project" value="InterPro"/>
</dbReference>
<evidence type="ECO:0000256" key="1">
    <source>
        <dbReference type="SAM" id="Phobius"/>
    </source>
</evidence>